<proteinExistence type="predicted"/>
<gene>
    <name evidence="1" type="ORF">BLNAU_22459</name>
</gene>
<reference evidence="1 2" key="1">
    <citation type="journal article" date="2022" name="bioRxiv">
        <title>Genomics of Preaxostyla Flagellates Illuminates Evolutionary Transitions and the Path Towards Mitochondrial Loss.</title>
        <authorList>
            <person name="Novak L.V.F."/>
            <person name="Treitli S.C."/>
            <person name="Pyrih J."/>
            <person name="Halakuc P."/>
            <person name="Pipaliya S.V."/>
            <person name="Vacek V."/>
            <person name="Brzon O."/>
            <person name="Soukal P."/>
            <person name="Eme L."/>
            <person name="Dacks J.B."/>
            <person name="Karnkowska A."/>
            <person name="Elias M."/>
            <person name="Hampl V."/>
        </authorList>
    </citation>
    <scope>NUCLEOTIDE SEQUENCE [LARGE SCALE GENOMIC DNA]</scope>
    <source>
        <strain evidence="1">NAU3</strain>
        <tissue evidence="1">Gut</tissue>
    </source>
</reference>
<comment type="caution">
    <text evidence="1">The sequence shown here is derived from an EMBL/GenBank/DDBJ whole genome shotgun (WGS) entry which is preliminary data.</text>
</comment>
<protein>
    <submittedName>
        <fullName evidence="1">Uncharacterized protein</fullName>
    </submittedName>
</protein>
<name>A0ABQ9WW36_9EUKA</name>
<sequence length="128" mass="14537">MDVRERRKKKRGESVRLPSRTSLCLCWPQQTKLDIAAVTSLFAKANPNRLDGRMRLLLADLGGRTTSEQDGGQINRTLTQLITWLTTLSPQQPRLWSDTHHIIAFAHSMRRCCLVTARTVGDTRIPVE</sequence>
<evidence type="ECO:0000313" key="2">
    <source>
        <dbReference type="Proteomes" id="UP001281761"/>
    </source>
</evidence>
<dbReference type="Proteomes" id="UP001281761">
    <property type="component" value="Unassembled WGS sequence"/>
</dbReference>
<accession>A0ABQ9WW36</accession>
<keyword evidence="2" id="KW-1185">Reference proteome</keyword>
<dbReference type="EMBL" id="JARBJD010000394">
    <property type="protein sequence ID" value="KAK2942641.1"/>
    <property type="molecule type" value="Genomic_DNA"/>
</dbReference>
<organism evidence="1 2">
    <name type="scientific">Blattamonas nauphoetae</name>
    <dbReference type="NCBI Taxonomy" id="2049346"/>
    <lineage>
        <taxon>Eukaryota</taxon>
        <taxon>Metamonada</taxon>
        <taxon>Preaxostyla</taxon>
        <taxon>Oxymonadida</taxon>
        <taxon>Blattamonas</taxon>
    </lineage>
</organism>
<evidence type="ECO:0000313" key="1">
    <source>
        <dbReference type="EMBL" id="KAK2942641.1"/>
    </source>
</evidence>